<keyword evidence="2" id="KW-1185">Reference proteome</keyword>
<dbReference type="Gene3D" id="2.60.120.620">
    <property type="entry name" value="q2cbj1_9rhob like domain"/>
    <property type="match status" value="1"/>
</dbReference>
<name>A0AAV2HVB1_LYMST</name>
<dbReference type="EMBL" id="CAXITT010000282">
    <property type="protein sequence ID" value="CAL1538031.1"/>
    <property type="molecule type" value="Genomic_DNA"/>
</dbReference>
<reference evidence="1 2" key="1">
    <citation type="submission" date="2024-04" db="EMBL/GenBank/DDBJ databases">
        <authorList>
            <consortium name="Genoscope - CEA"/>
            <person name="William W."/>
        </authorList>
    </citation>
    <scope>NUCLEOTIDE SEQUENCE [LARGE SCALE GENOMIC DNA]</scope>
</reference>
<proteinExistence type="predicted"/>
<gene>
    <name evidence="1" type="ORF">GSLYS_00011852001</name>
</gene>
<comment type="caution">
    <text evidence="1">The sequence shown here is derived from an EMBL/GenBank/DDBJ whole genome shotgun (WGS) entry which is preliminary data.</text>
</comment>
<evidence type="ECO:0000313" key="2">
    <source>
        <dbReference type="Proteomes" id="UP001497497"/>
    </source>
</evidence>
<dbReference type="Proteomes" id="UP001497497">
    <property type="component" value="Unassembled WGS sequence"/>
</dbReference>
<dbReference type="PANTHER" id="PTHR31630:SF6">
    <property type="entry name" value="PHYTANOYL-COA DIOXYGENASE-RELATED"/>
    <property type="match status" value="1"/>
</dbReference>
<evidence type="ECO:0000313" key="1">
    <source>
        <dbReference type="EMBL" id="CAL1538031.1"/>
    </source>
</evidence>
<protein>
    <recommendedName>
        <fullName evidence="3">Phytanoyl-CoA dioxygenase</fullName>
    </recommendedName>
</protein>
<evidence type="ECO:0008006" key="3">
    <source>
        <dbReference type="Google" id="ProtNLM"/>
    </source>
</evidence>
<organism evidence="1 2">
    <name type="scientific">Lymnaea stagnalis</name>
    <name type="common">Great pond snail</name>
    <name type="synonym">Helix stagnalis</name>
    <dbReference type="NCBI Taxonomy" id="6523"/>
    <lineage>
        <taxon>Eukaryota</taxon>
        <taxon>Metazoa</taxon>
        <taxon>Spiralia</taxon>
        <taxon>Lophotrochozoa</taxon>
        <taxon>Mollusca</taxon>
        <taxon>Gastropoda</taxon>
        <taxon>Heterobranchia</taxon>
        <taxon>Euthyneura</taxon>
        <taxon>Panpulmonata</taxon>
        <taxon>Hygrophila</taxon>
        <taxon>Lymnaeoidea</taxon>
        <taxon>Lymnaeidae</taxon>
        <taxon>Lymnaea</taxon>
    </lineage>
</organism>
<dbReference type="PANTHER" id="PTHR31630">
    <property type="entry name" value="PHYTANOYL-COA DIOXYGENASE-RELATED-RELATED"/>
    <property type="match status" value="1"/>
</dbReference>
<accession>A0AAV2HVB1</accession>
<sequence length="230" mass="25973">MDAIAIGRPPEGGEEKFWEPEQCWLHCDQSADRIGLHGYQGAVYLEECCDDDWTFEVVEGSHNYFAEFMELIQKPRCTKVSKENLEWFSKRGCLRKRVACPKGGLLLWDSRLLHANARPVRGRSHPGRWRFVIFVCMTPAAWATPVDLEAKVKAYNSLSLTGHWPSSGIVTFSSELKEGSVPDPCPLQKLPEVATTDTARKLAGVTPYDAIEEVPYIPKFDQSKLSQIMK</sequence>
<dbReference type="SUPFAM" id="SSF51197">
    <property type="entry name" value="Clavaminate synthase-like"/>
    <property type="match status" value="1"/>
</dbReference>
<dbReference type="AlphaFoldDB" id="A0AAV2HVB1"/>